<accession>A0A6M1R7Z9</accession>
<proteinExistence type="predicted"/>
<dbReference type="Proteomes" id="UP000473008">
    <property type="component" value="Unassembled WGS sequence"/>
</dbReference>
<dbReference type="EMBL" id="JAALDL010000001">
    <property type="protein sequence ID" value="NGN96574.1"/>
    <property type="molecule type" value="Genomic_DNA"/>
</dbReference>
<evidence type="ECO:0000313" key="2">
    <source>
        <dbReference type="Proteomes" id="UP000473008"/>
    </source>
</evidence>
<evidence type="ECO:0000313" key="1">
    <source>
        <dbReference type="EMBL" id="NGN96574.1"/>
    </source>
</evidence>
<dbReference type="AlphaFoldDB" id="A0A6M1R7Z9"/>
<reference evidence="1 2" key="1">
    <citation type="submission" date="2020-02" db="EMBL/GenBank/DDBJ databases">
        <title>The draft genome of Grimontia sedimenta sp. nov., isolated from benthic sediments near coral reefs south of Kuwait.</title>
        <authorList>
            <person name="Mahmoud H.M."/>
            <person name="Jose L."/>
            <person name="Eapen S."/>
        </authorList>
    </citation>
    <scope>NUCLEOTIDE SEQUENCE [LARGE SCALE GENOMIC DNA]</scope>
    <source>
        <strain evidence="1 2">S25</strain>
    </source>
</reference>
<keyword evidence="2" id="KW-1185">Reference proteome</keyword>
<comment type="caution">
    <text evidence="1">The sequence shown here is derived from an EMBL/GenBank/DDBJ whole genome shotgun (WGS) entry which is preliminary data.</text>
</comment>
<sequence>MVHNYMYVFECDYGDRVKERAFIKDILRNFDKDYATMVGVVVNNNPYCLSFHVAVNLQDDPVNFESWLRDHYPEKIKRHNVFLRDTFLYNVVTFVDEEVVDFALTKEGGEPPFLWPEQEYFEEKNPQYACMKKMNLEFLSVTLQKTKNLLSIR</sequence>
<dbReference type="RefSeq" id="WP_165011250.1">
    <property type="nucleotide sequence ID" value="NZ_JAALDL010000001.1"/>
</dbReference>
<name>A0A6M1R7Z9_9GAMM</name>
<organism evidence="1 2">
    <name type="scientific">Grimontia sedimenti</name>
    <dbReference type="NCBI Taxonomy" id="2711294"/>
    <lineage>
        <taxon>Bacteria</taxon>
        <taxon>Pseudomonadati</taxon>
        <taxon>Pseudomonadota</taxon>
        <taxon>Gammaproteobacteria</taxon>
        <taxon>Vibrionales</taxon>
        <taxon>Vibrionaceae</taxon>
        <taxon>Grimontia</taxon>
    </lineage>
</organism>
<gene>
    <name evidence="1" type="ORF">G5S52_02555</name>
</gene>
<protein>
    <submittedName>
        <fullName evidence="1">Uncharacterized protein</fullName>
    </submittedName>
</protein>